<reference evidence="9 10" key="1">
    <citation type="journal article" date="2015" name="Genome Announc.">
        <title>Expanding the biotechnology potential of lactobacilli through comparative genomics of 213 strains and associated genera.</title>
        <authorList>
            <person name="Sun Z."/>
            <person name="Harris H.M."/>
            <person name="McCann A."/>
            <person name="Guo C."/>
            <person name="Argimon S."/>
            <person name="Zhang W."/>
            <person name="Yang X."/>
            <person name="Jeffery I.B."/>
            <person name="Cooney J.C."/>
            <person name="Kagawa T.F."/>
            <person name="Liu W."/>
            <person name="Song Y."/>
            <person name="Salvetti E."/>
            <person name="Wrobel A."/>
            <person name="Rasinkangas P."/>
            <person name="Parkhill J."/>
            <person name="Rea M.C."/>
            <person name="O'Sullivan O."/>
            <person name="Ritari J."/>
            <person name="Douillard F.P."/>
            <person name="Paul Ross R."/>
            <person name="Yang R."/>
            <person name="Briner A.E."/>
            <person name="Felis G.E."/>
            <person name="de Vos W.M."/>
            <person name="Barrangou R."/>
            <person name="Klaenhammer T.R."/>
            <person name="Caufield P.W."/>
            <person name="Cui Y."/>
            <person name="Zhang H."/>
            <person name="O'Toole P.W."/>
        </authorList>
    </citation>
    <scope>NUCLEOTIDE SEQUENCE [LARGE SCALE GENOMIC DNA]</scope>
    <source>
        <strain evidence="9 10">DSM 18390</strain>
    </source>
</reference>
<evidence type="ECO:0000256" key="4">
    <source>
        <dbReference type="ARBA" id="ARBA00022475"/>
    </source>
</evidence>
<dbReference type="GO" id="GO:0022857">
    <property type="term" value="F:transmembrane transporter activity"/>
    <property type="evidence" value="ECO:0007669"/>
    <property type="project" value="InterPro"/>
</dbReference>
<feature type="transmembrane region" description="Helical" evidence="8">
    <location>
        <begin position="12"/>
        <end position="31"/>
    </location>
</feature>
<accession>A0A0R1YQV1</accession>
<feature type="transmembrane region" description="Helical" evidence="8">
    <location>
        <begin position="236"/>
        <end position="255"/>
    </location>
</feature>
<dbReference type="PATRIC" id="fig|1423786.4.peg.363"/>
<keyword evidence="3" id="KW-0813">Transport</keyword>
<keyword evidence="7 8" id="KW-0472">Membrane</keyword>
<feature type="transmembrane region" description="Helical" evidence="8">
    <location>
        <begin position="187"/>
        <end position="216"/>
    </location>
</feature>
<evidence type="ECO:0000256" key="8">
    <source>
        <dbReference type="SAM" id="Phobius"/>
    </source>
</evidence>
<evidence type="ECO:0000256" key="2">
    <source>
        <dbReference type="ARBA" id="ARBA00005658"/>
    </source>
</evidence>
<feature type="transmembrane region" description="Helical" evidence="8">
    <location>
        <begin position="267"/>
        <end position="290"/>
    </location>
</feature>
<keyword evidence="4" id="KW-1003">Cell membrane</keyword>
<dbReference type="EMBL" id="AZFZ01000012">
    <property type="protein sequence ID" value="KRM44546.1"/>
    <property type="molecule type" value="Genomic_DNA"/>
</dbReference>
<dbReference type="InterPro" id="IPR000060">
    <property type="entry name" value="BCCT_transptr"/>
</dbReference>
<feature type="transmembrane region" description="Helical" evidence="8">
    <location>
        <begin position="478"/>
        <end position="498"/>
    </location>
</feature>
<protein>
    <submittedName>
        <fullName evidence="9">Glycine betaine transporter</fullName>
    </submittedName>
</protein>
<feature type="transmembrane region" description="Helical" evidence="8">
    <location>
        <begin position="320"/>
        <end position="339"/>
    </location>
</feature>
<keyword evidence="5 8" id="KW-0812">Transmembrane</keyword>
<evidence type="ECO:0000313" key="10">
    <source>
        <dbReference type="Proteomes" id="UP000051010"/>
    </source>
</evidence>
<organism evidence="9 10">
    <name type="scientific">Lentilactobacillus parafarraginis DSM 18390 = JCM 14109</name>
    <dbReference type="NCBI Taxonomy" id="1423786"/>
    <lineage>
        <taxon>Bacteria</taxon>
        <taxon>Bacillati</taxon>
        <taxon>Bacillota</taxon>
        <taxon>Bacilli</taxon>
        <taxon>Lactobacillales</taxon>
        <taxon>Lactobacillaceae</taxon>
        <taxon>Lentilactobacillus</taxon>
    </lineage>
</organism>
<name>A0A0R1YQV1_9LACO</name>
<evidence type="ECO:0000313" key="9">
    <source>
        <dbReference type="EMBL" id="KRM44546.1"/>
    </source>
</evidence>
<dbReference type="Pfam" id="PF02028">
    <property type="entry name" value="BCCT"/>
    <property type="match status" value="1"/>
</dbReference>
<comment type="caution">
    <text evidence="9">The sequence shown here is derived from an EMBL/GenBank/DDBJ whole genome shotgun (WGS) entry which is preliminary data.</text>
</comment>
<feature type="transmembrane region" description="Helical" evidence="8">
    <location>
        <begin position="51"/>
        <end position="71"/>
    </location>
</feature>
<proteinExistence type="inferred from homology"/>
<dbReference type="GO" id="GO:0005886">
    <property type="term" value="C:plasma membrane"/>
    <property type="evidence" value="ECO:0007669"/>
    <property type="project" value="UniProtKB-SubCell"/>
</dbReference>
<feature type="transmembrane region" description="Helical" evidence="8">
    <location>
        <begin position="91"/>
        <end position="112"/>
    </location>
</feature>
<evidence type="ECO:0000256" key="1">
    <source>
        <dbReference type="ARBA" id="ARBA00004651"/>
    </source>
</evidence>
<dbReference type="PANTHER" id="PTHR30047">
    <property type="entry name" value="HIGH-AFFINITY CHOLINE TRANSPORT PROTEIN-RELATED"/>
    <property type="match status" value="1"/>
</dbReference>
<keyword evidence="6 8" id="KW-1133">Transmembrane helix</keyword>
<comment type="similarity">
    <text evidence="2">Belongs to the BCCT transporter (TC 2.A.15) family.</text>
</comment>
<gene>
    <name evidence="9" type="ORF">FD47_GL000349</name>
</gene>
<dbReference type="Proteomes" id="UP000051010">
    <property type="component" value="Unassembled WGS sequence"/>
</dbReference>
<evidence type="ECO:0000256" key="6">
    <source>
        <dbReference type="ARBA" id="ARBA00022989"/>
    </source>
</evidence>
<sequence length="530" mass="58152">MIVMKAIIQRKNFLFWASIVFAGIFSIWAVVSPTGMTGTLWNWLGLYNRTFSWFTMPMPVILLLICLYLAFGKFGKIKLGGADDEPEMSTFAWIGTLFTAGIGIGIVNFGVAEPLVHYLQSPVGIAGGVSPAQAAENGMKYSMFIWGLPAWAIYTMAGLVIGYFAYYKGKKFLPGEPIAAGFSDKAWAPSVAVLANIVAAGAAALTIAAHIAIGIFQIQNAVHSVSGFDISSATSSIALLIIMFFIYTFAAILPIQKGMASLGKINTIVAVILMIYVFMITNSTMIMRLVTENVRHAFLDVFPVAFTTIPFSDQTWFGSWPNTIMIWWFSWTPFLGIFIARISKGRTIRQIVTMSILVPTFFLIFWFSVFAGNGFWNTFFGDGKIIHFIANNPENVYLSFIMVLKELPGFQVTGPIFLLLVVIFLATATTSGMISLSIITSNGPENAPKTRVILWSVLTTMIAFSNIATGTLDGVKAVGVIIGIPFMLFVLLSISGMYRQMTLDYNHNLLVAAEKNQQLIDREHGKKASS</sequence>
<evidence type="ECO:0000256" key="3">
    <source>
        <dbReference type="ARBA" id="ARBA00022448"/>
    </source>
</evidence>
<feature type="transmembrane region" description="Helical" evidence="8">
    <location>
        <begin position="351"/>
        <end position="371"/>
    </location>
</feature>
<dbReference type="AlphaFoldDB" id="A0A0R1YQV1"/>
<dbReference type="PANTHER" id="PTHR30047:SF7">
    <property type="entry name" value="HIGH-AFFINITY CHOLINE TRANSPORT PROTEIN"/>
    <property type="match status" value="1"/>
</dbReference>
<feature type="transmembrane region" description="Helical" evidence="8">
    <location>
        <begin position="452"/>
        <end position="472"/>
    </location>
</feature>
<evidence type="ECO:0000256" key="7">
    <source>
        <dbReference type="ARBA" id="ARBA00023136"/>
    </source>
</evidence>
<feature type="transmembrane region" description="Helical" evidence="8">
    <location>
        <begin position="143"/>
        <end position="166"/>
    </location>
</feature>
<comment type="subcellular location">
    <subcellularLocation>
        <location evidence="1">Cell membrane</location>
        <topology evidence="1">Multi-pass membrane protein</topology>
    </subcellularLocation>
</comment>
<evidence type="ECO:0000256" key="5">
    <source>
        <dbReference type="ARBA" id="ARBA00022692"/>
    </source>
</evidence>
<feature type="transmembrane region" description="Helical" evidence="8">
    <location>
        <begin position="416"/>
        <end position="440"/>
    </location>
</feature>